<reference evidence="2" key="1">
    <citation type="journal article" date="2023" name="PhytoFront">
        <title>Draft Genome Resources of Seven Strains of Tilletia horrida, Causal Agent of Kernel Smut of Rice.</title>
        <authorList>
            <person name="Khanal S."/>
            <person name="Antony Babu S."/>
            <person name="Zhou X.G."/>
        </authorList>
    </citation>
    <scope>NUCLEOTIDE SEQUENCE</scope>
    <source>
        <strain evidence="2">TX3</strain>
    </source>
</reference>
<dbReference type="AlphaFoldDB" id="A0AAN6JH44"/>
<sequence>MEPDDLPGLFRARLGPGAAGASIDDQGQTPMRAGILRTRDQAFTPTPVIARKQVRIVEVDDAAEAEPETATEEEVATPPAAELSHQAAAAPADTSARRPARQAAIEANVSLTRQAQKAALGLGGSPGTLGSSMGIGAPQTAVRSSAADNAPAGGSGGLSRERAGATTAPGTATRGEQTAGPGTAAADSLADDIARRIADIEQQQRRRSELTTRFCRSVDELCQSGSLSISGAELIRAAVYTAMAHSQLGPSAPPLSPRIAKFVVECDPARPETVQIPVLAPKASASPADAAGEQRSKGPAARAAGTGSRRWEKPGARTAPRPPSAIVASLAEENEVRRLLPHQTLARVNAALEGASAPPHVRMGSSSFSRTGITIKPSGTCTVDELAQHSAVIRSALNASQVHDSRQWLRFKVLGVPQRVGSIALSEAVLQKEIEHSTGMTLVRAPHRLRMEGAGEVQYSSVQFAVLDDGKTAKCRHCGSPDHSAMEHSCKGCDGKEQRSCTPKCANCGGPHFPDSRHCKLAPRMDKRRGQWTRLTPGQVSAVKNQARIDHAAAVKALEKRRVEETASTGQPPAAPPTASATQVSAATGSSPSAGAPLSA</sequence>
<feature type="region of interest" description="Disordered" evidence="1">
    <location>
        <begin position="561"/>
        <end position="600"/>
    </location>
</feature>
<proteinExistence type="predicted"/>
<accession>A0AAN6JH44</accession>
<feature type="compositionally biased region" description="Low complexity" evidence="1">
    <location>
        <begin position="76"/>
        <end position="94"/>
    </location>
</feature>
<name>A0AAN6JH44_9BASI</name>
<feature type="compositionally biased region" description="Acidic residues" evidence="1">
    <location>
        <begin position="61"/>
        <end position="75"/>
    </location>
</feature>
<feature type="region of interest" description="Disordered" evidence="1">
    <location>
        <begin position="283"/>
        <end position="324"/>
    </location>
</feature>
<organism evidence="2 3">
    <name type="scientific">Tilletia horrida</name>
    <dbReference type="NCBI Taxonomy" id="155126"/>
    <lineage>
        <taxon>Eukaryota</taxon>
        <taxon>Fungi</taxon>
        <taxon>Dikarya</taxon>
        <taxon>Basidiomycota</taxon>
        <taxon>Ustilaginomycotina</taxon>
        <taxon>Exobasidiomycetes</taxon>
        <taxon>Tilletiales</taxon>
        <taxon>Tilletiaceae</taxon>
        <taxon>Tilletia</taxon>
    </lineage>
</organism>
<protein>
    <submittedName>
        <fullName evidence="2">Uncharacterized protein</fullName>
    </submittedName>
</protein>
<feature type="region of interest" description="Disordered" evidence="1">
    <location>
        <begin position="1"/>
        <end position="29"/>
    </location>
</feature>
<feature type="region of interest" description="Disordered" evidence="1">
    <location>
        <begin position="61"/>
        <end position="101"/>
    </location>
</feature>
<comment type="caution">
    <text evidence="2">The sequence shown here is derived from an EMBL/GenBank/DDBJ whole genome shotgun (WGS) entry which is preliminary data.</text>
</comment>
<dbReference type="EMBL" id="JAPDMQ010000776">
    <property type="protein sequence ID" value="KAK0520588.1"/>
    <property type="molecule type" value="Genomic_DNA"/>
</dbReference>
<evidence type="ECO:0000313" key="3">
    <source>
        <dbReference type="Proteomes" id="UP001176521"/>
    </source>
</evidence>
<feature type="compositionally biased region" description="Low complexity" evidence="1">
    <location>
        <begin position="566"/>
        <end position="600"/>
    </location>
</feature>
<evidence type="ECO:0000256" key="1">
    <source>
        <dbReference type="SAM" id="MobiDB-lite"/>
    </source>
</evidence>
<feature type="region of interest" description="Disordered" evidence="1">
    <location>
        <begin position="122"/>
        <end position="186"/>
    </location>
</feature>
<keyword evidence="3" id="KW-1185">Reference proteome</keyword>
<dbReference type="Proteomes" id="UP001176521">
    <property type="component" value="Unassembled WGS sequence"/>
</dbReference>
<gene>
    <name evidence="2" type="ORF">OC842_007051</name>
</gene>
<feature type="compositionally biased region" description="Low complexity" evidence="1">
    <location>
        <begin position="164"/>
        <end position="176"/>
    </location>
</feature>
<evidence type="ECO:0000313" key="2">
    <source>
        <dbReference type="EMBL" id="KAK0520588.1"/>
    </source>
</evidence>